<organism evidence="2 3">
    <name type="scientific">Phocaeicola vulgatus str. 3775 SL</name>
    <name type="common">B</name>
    <name type="synonym">iv</name>
    <dbReference type="NCBI Taxonomy" id="1339350"/>
    <lineage>
        <taxon>Bacteria</taxon>
        <taxon>Pseudomonadati</taxon>
        <taxon>Bacteroidota</taxon>
        <taxon>Bacteroidia</taxon>
        <taxon>Bacteroidales</taxon>
        <taxon>Bacteroidaceae</taxon>
        <taxon>Phocaeicola</taxon>
    </lineage>
</organism>
<protein>
    <recommendedName>
        <fullName evidence="4">Immunity protein 17</fullName>
    </recommendedName>
</protein>
<dbReference type="Proteomes" id="UP000028134">
    <property type="component" value="Unassembled WGS sequence"/>
</dbReference>
<evidence type="ECO:0000256" key="1">
    <source>
        <dbReference type="SAM" id="Phobius"/>
    </source>
</evidence>
<sequence>MEWLNNILRNLERLFTNATEYAYANPKVGYLVVIFLLLVWLVGLIFDWKWTYARPGSWGGNFFLDLLGPIGFRFWLGVIIMIAIVASAYLYFRVK</sequence>
<keyword evidence="1" id="KW-0472">Membrane</keyword>
<keyword evidence="1" id="KW-0812">Transmembrane</keyword>
<accession>A0A078RB08</accession>
<feature type="transmembrane region" description="Helical" evidence="1">
    <location>
        <begin position="70"/>
        <end position="92"/>
    </location>
</feature>
<feature type="transmembrane region" description="Helical" evidence="1">
    <location>
        <begin position="28"/>
        <end position="50"/>
    </location>
</feature>
<evidence type="ECO:0000313" key="3">
    <source>
        <dbReference type="Proteomes" id="UP000028134"/>
    </source>
</evidence>
<evidence type="ECO:0008006" key="4">
    <source>
        <dbReference type="Google" id="ProtNLM"/>
    </source>
</evidence>
<keyword evidence="1" id="KW-1133">Transmembrane helix</keyword>
<name>A0A078RB08_PHOVU</name>
<reference evidence="2 3" key="1">
    <citation type="submission" date="2014-04" db="EMBL/GenBank/DDBJ databases">
        <authorList>
            <person name="Sears C."/>
            <person name="Carroll K."/>
            <person name="Sack B.R."/>
            <person name="Qadri F."/>
            <person name="Myers L.L."/>
            <person name="Chung G.-T."/>
            <person name="Escheverria P."/>
            <person name="Fraser C.M."/>
            <person name="Sadzewicz L."/>
            <person name="Shefchek K.A."/>
            <person name="Tallon L."/>
            <person name="Das S.P."/>
            <person name="Daugherty S."/>
            <person name="Mongodin E.F."/>
        </authorList>
    </citation>
    <scope>NUCLEOTIDE SEQUENCE [LARGE SCALE GENOMIC DNA]</scope>
    <source>
        <strain evidence="3">3775 SL(B) 10 (iv)</strain>
    </source>
</reference>
<dbReference type="AlphaFoldDB" id="A0A078RB08"/>
<comment type="caution">
    <text evidence="2">The sequence shown here is derived from an EMBL/GenBank/DDBJ whole genome shotgun (WGS) entry which is preliminary data.</text>
</comment>
<dbReference type="EMBL" id="JNHI01000003">
    <property type="protein sequence ID" value="KDS32618.1"/>
    <property type="molecule type" value="Genomic_DNA"/>
</dbReference>
<gene>
    <name evidence="2" type="ORF">M097_0820</name>
</gene>
<proteinExistence type="predicted"/>
<evidence type="ECO:0000313" key="2">
    <source>
        <dbReference type="EMBL" id="KDS32618.1"/>
    </source>
</evidence>
<dbReference type="RefSeq" id="WP_008776206.1">
    <property type="nucleotide sequence ID" value="NZ_JNHI01000003.1"/>
</dbReference>
<dbReference type="Pfam" id="PF15562">
    <property type="entry name" value="Imm17"/>
    <property type="match status" value="1"/>
</dbReference>
<dbReference type="InterPro" id="IPR029087">
    <property type="entry name" value="Imm17"/>
</dbReference>